<evidence type="ECO:0000313" key="2">
    <source>
        <dbReference type="EMBL" id="ETO20940.1"/>
    </source>
</evidence>
<protein>
    <recommendedName>
        <fullName evidence="1">Vacuolar sorting protein 39/Transforming growth factor beta receptor-associated domain-containing protein</fullName>
    </recommendedName>
</protein>
<dbReference type="InterPro" id="IPR019452">
    <property type="entry name" value="VPS39/TGF_beta_rcpt-assoc_1"/>
</dbReference>
<reference evidence="2 3" key="1">
    <citation type="journal article" date="2013" name="Curr. Biol.">
        <title>The Genome of the Foraminiferan Reticulomyxa filosa.</title>
        <authorList>
            <person name="Glockner G."/>
            <person name="Hulsmann N."/>
            <person name="Schleicher M."/>
            <person name="Noegel A.A."/>
            <person name="Eichinger L."/>
            <person name="Gallinger C."/>
            <person name="Pawlowski J."/>
            <person name="Sierra R."/>
            <person name="Euteneuer U."/>
            <person name="Pillet L."/>
            <person name="Moustafa A."/>
            <person name="Platzer M."/>
            <person name="Groth M."/>
            <person name="Szafranski K."/>
            <person name="Schliwa M."/>
        </authorList>
    </citation>
    <scope>NUCLEOTIDE SEQUENCE [LARGE SCALE GENOMIC DNA]</scope>
</reference>
<proteinExistence type="predicted"/>
<feature type="non-terminal residue" evidence="2">
    <location>
        <position position="133"/>
    </location>
</feature>
<feature type="domain" description="Vacuolar sorting protein 39/Transforming growth factor beta receptor-associated" evidence="1">
    <location>
        <begin position="33"/>
        <end position="131"/>
    </location>
</feature>
<name>X6N3U1_RETFI</name>
<accession>X6N3U1</accession>
<dbReference type="AlphaFoldDB" id="X6N3U1"/>
<organism evidence="2 3">
    <name type="scientific">Reticulomyxa filosa</name>
    <dbReference type="NCBI Taxonomy" id="46433"/>
    <lineage>
        <taxon>Eukaryota</taxon>
        <taxon>Sar</taxon>
        <taxon>Rhizaria</taxon>
        <taxon>Retaria</taxon>
        <taxon>Foraminifera</taxon>
        <taxon>Monothalamids</taxon>
        <taxon>Reticulomyxidae</taxon>
        <taxon>Reticulomyxa</taxon>
    </lineage>
</organism>
<dbReference type="Proteomes" id="UP000023152">
    <property type="component" value="Unassembled WGS sequence"/>
</dbReference>
<dbReference type="Pfam" id="PF10366">
    <property type="entry name" value="Vps39_1"/>
    <property type="match status" value="1"/>
</dbReference>
<dbReference type="EMBL" id="ASPP01012087">
    <property type="protein sequence ID" value="ETO20940.1"/>
    <property type="molecule type" value="Genomic_DNA"/>
</dbReference>
<sequence>MSVRSQLVANNEHGFLEQKEDQEADAWPLAELVDTVYLKCLLLVHPESVEGFVKDVKNQCNIPVSERKSSKKKKKKQKTQTELQNHEKYLELVYLYKSHEYHSKALDTIQKQAKWINGIELTIEYLQELGKNP</sequence>
<keyword evidence="3" id="KW-1185">Reference proteome</keyword>
<evidence type="ECO:0000259" key="1">
    <source>
        <dbReference type="Pfam" id="PF10366"/>
    </source>
</evidence>
<comment type="caution">
    <text evidence="2">The sequence shown here is derived from an EMBL/GenBank/DDBJ whole genome shotgun (WGS) entry which is preliminary data.</text>
</comment>
<gene>
    <name evidence="2" type="ORF">RFI_16263</name>
</gene>
<evidence type="ECO:0000313" key="3">
    <source>
        <dbReference type="Proteomes" id="UP000023152"/>
    </source>
</evidence>